<dbReference type="RefSeq" id="WP_002774867.1">
    <property type="nucleotide sequence ID" value="NZ_JH597773.1"/>
</dbReference>
<organism evidence="2 3">
    <name type="scientific">Leptonema illini DSM 21528</name>
    <dbReference type="NCBI Taxonomy" id="929563"/>
    <lineage>
        <taxon>Bacteria</taxon>
        <taxon>Pseudomonadati</taxon>
        <taxon>Spirochaetota</taxon>
        <taxon>Spirochaetia</taxon>
        <taxon>Leptospirales</taxon>
        <taxon>Leptospiraceae</taxon>
        <taxon>Leptonema</taxon>
    </lineage>
</organism>
<evidence type="ECO:0000313" key="3">
    <source>
        <dbReference type="Proteomes" id="UP000005737"/>
    </source>
</evidence>
<name>H2CL60_9LEPT</name>
<feature type="region of interest" description="Disordered" evidence="1">
    <location>
        <begin position="46"/>
        <end position="87"/>
    </location>
</feature>
<dbReference type="AlphaFoldDB" id="H2CL60"/>
<proteinExistence type="predicted"/>
<dbReference type="STRING" id="183.GCA_002009735_02087"/>
<keyword evidence="3" id="KW-1185">Reference proteome</keyword>
<dbReference type="EMBL" id="JH597773">
    <property type="protein sequence ID" value="EHQ08311.1"/>
    <property type="molecule type" value="Genomic_DNA"/>
</dbReference>
<protein>
    <submittedName>
        <fullName evidence="2">Uncharacterized protein</fullName>
    </submittedName>
</protein>
<evidence type="ECO:0000256" key="1">
    <source>
        <dbReference type="SAM" id="MobiDB-lite"/>
    </source>
</evidence>
<gene>
    <name evidence="2" type="ORF">Lepil_3654</name>
</gene>
<dbReference type="HOGENOM" id="CLU_2479577_0_0_12"/>
<reference evidence="2 3" key="1">
    <citation type="submission" date="2011-10" db="EMBL/GenBank/DDBJ databases">
        <title>The Improved High-Quality Draft genome of Leptonema illini DSM 21528.</title>
        <authorList>
            <consortium name="US DOE Joint Genome Institute (JGI-PGF)"/>
            <person name="Lucas S."/>
            <person name="Copeland A."/>
            <person name="Lapidus A."/>
            <person name="Glavina del Rio T."/>
            <person name="Dalin E."/>
            <person name="Tice H."/>
            <person name="Bruce D."/>
            <person name="Goodwin L."/>
            <person name="Pitluck S."/>
            <person name="Peters L."/>
            <person name="Mikhailova N."/>
            <person name="Held B."/>
            <person name="Kyrpides N."/>
            <person name="Mavromatis K."/>
            <person name="Ivanova N."/>
            <person name="Markowitz V."/>
            <person name="Cheng J.-F."/>
            <person name="Hugenholtz P."/>
            <person name="Woyke T."/>
            <person name="Wu D."/>
            <person name="Gronow S."/>
            <person name="Wellnitz S."/>
            <person name="Brambilla E.-M."/>
            <person name="Klenk H.-P."/>
            <person name="Eisen J.A."/>
        </authorList>
    </citation>
    <scope>NUCLEOTIDE SEQUENCE [LARGE SCALE GENOMIC DNA]</scope>
    <source>
        <strain evidence="2 3">DSM 21528</strain>
    </source>
</reference>
<accession>H2CL60</accession>
<dbReference type="Proteomes" id="UP000005737">
    <property type="component" value="Unassembled WGS sequence"/>
</dbReference>
<evidence type="ECO:0000313" key="2">
    <source>
        <dbReference type="EMBL" id="EHQ08311.1"/>
    </source>
</evidence>
<sequence>MKVHEFAKKHGVSPVFTAGLVDHLRATIDDDLDEAVLLKGYQDAFGRSLSPAPAKAAEPEPDESQEMNSSGRRRRAIVPESVPESVD</sequence>